<proteinExistence type="predicted"/>
<dbReference type="AlphaFoldDB" id="A0A542ECL2"/>
<comment type="caution">
    <text evidence="2">The sequence shown here is derived from an EMBL/GenBank/DDBJ whole genome shotgun (WGS) entry which is preliminary data.</text>
</comment>
<dbReference type="EMBL" id="VFMO01000001">
    <property type="protein sequence ID" value="TQJ13072.1"/>
    <property type="molecule type" value="Genomic_DNA"/>
</dbReference>
<gene>
    <name evidence="2" type="ORF">FB459_0467</name>
</gene>
<keyword evidence="1" id="KW-0812">Transmembrane</keyword>
<organism evidence="2 3">
    <name type="scientific">Yimella lutea</name>
    <dbReference type="NCBI Taxonomy" id="587872"/>
    <lineage>
        <taxon>Bacteria</taxon>
        <taxon>Bacillati</taxon>
        <taxon>Actinomycetota</taxon>
        <taxon>Actinomycetes</taxon>
        <taxon>Micrococcales</taxon>
        <taxon>Dermacoccaceae</taxon>
        <taxon>Yimella</taxon>
    </lineage>
</organism>
<reference evidence="2 3" key="1">
    <citation type="submission" date="2019-06" db="EMBL/GenBank/DDBJ databases">
        <title>Sequencing the genomes of 1000 actinobacteria strains.</title>
        <authorList>
            <person name="Klenk H.-P."/>
        </authorList>
    </citation>
    <scope>NUCLEOTIDE SEQUENCE [LARGE SCALE GENOMIC DNA]</scope>
    <source>
        <strain evidence="2 3">DSM 19828</strain>
    </source>
</reference>
<dbReference type="Proteomes" id="UP000320806">
    <property type="component" value="Unassembled WGS sequence"/>
</dbReference>
<evidence type="ECO:0000313" key="2">
    <source>
        <dbReference type="EMBL" id="TQJ13072.1"/>
    </source>
</evidence>
<keyword evidence="3" id="KW-1185">Reference proteome</keyword>
<protein>
    <submittedName>
        <fullName evidence="2">Uncharacterized protein</fullName>
    </submittedName>
</protein>
<evidence type="ECO:0000256" key="1">
    <source>
        <dbReference type="SAM" id="Phobius"/>
    </source>
</evidence>
<evidence type="ECO:0000313" key="3">
    <source>
        <dbReference type="Proteomes" id="UP000320806"/>
    </source>
</evidence>
<feature type="transmembrane region" description="Helical" evidence="1">
    <location>
        <begin position="34"/>
        <end position="54"/>
    </location>
</feature>
<keyword evidence="1" id="KW-1133">Transmembrane helix</keyword>
<name>A0A542ECL2_9MICO</name>
<accession>A0A542ECL2</accession>
<feature type="transmembrane region" description="Helical" evidence="1">
    <location>
        <begin position="66"/>
        <end position="85"/>
    </location>
</feature>
<sequence>MMLEIFGCVVVLLAAIGAAWFTNRVRTGRLSANVTRLGALLCGAGLVAMIVSDFPLTANRFWADHSVLAAMLSSALLVGAVYLAYEYRELERQAELARGLSGTGLAGVVDHMVDLELALVLAVSPRPARPS</sequence>
<keyword evidence="1" id="KW-0472">Membrane</keyword>